<evidence type="ECO:0000313" key="1">
    <source>
        <dbReference type="EMBL" id="KAF5752907.1"/>
    </source>
</evidence>
<dbReference type="AlphaFoldDB" id="A0A7J7E2U3"/>
<name>A0A7J7E2U3_TRIWF</name>
<protein>
    <submittedName>
        <fullName evidence="1">TATA box-binding protein-associated factor RNA polymerase I subunit B isoform X2</fullName>
    </submittedName>
</protein>
<dbReference type="Proteomes" id="UP000593562">
    <property type="component" value="Unassembled WGS sequence"/>
</dbReference>
<organism evidence="1 2">
    <name type="scientific">Tripterygium wilfordii</name>
    <name type="common">Thunder God vine</name>
    <dbReference type="NCBI Taxonomy" id="458696"/>
    <lineage>
        <taxon>Eukaryota</taxon>
        <taxon>Viridiplantae</taxon>
        <taxon>Streptophyta</taxon>
        <taxon>Embryophyta</taxon>
        <taxon>Tracheophyta</taxon>
        <taxon>Spermatophyta</taxon>
        <taxon>Magnoliopsida</taxon>
        <taxon>eudicotyledons</taxon>
        <taxon>Gunneridae</taxon>
        <taxon>Pentapetalae</taxon>
        <taxon>rosids</taxon>
        <taxon>fabids</taxon>
        <taxon>Celastrales</taxon>
        <taxon>Celastraceae</taxon>
        <taxon>Tripterygium</taxon>
    </lineage>
</organism>
<dbReference type="EMBL" id="JAAARO010000001">
    <property type="protein sequence ID" value="KAF5752907.1"/>
    <property type="molecule type" value="Genomic_DNA"/>
</dbReference>
<accession>A0A7J7E2U3</accession>
<proteinExistence type="predicted"/>
<sequence>MTGSQNANPVVDDTSPEIFQSKAIRRLKLDMEEHRFCYIPSRSNVKLLDHLHYVRKRDDGALTYAAHAELLHIASCLCSGHTG</sequence>
<gene>
    <name evidence="1" type="ORF">HS088_TW01G00825</name>
</gene>
<reference evidence="1 2" key="1">
    <citation type="journal article" date="2020" name="Nat. Commun.">
        <title>Genome of Tripterygium wilfordii and identification of cytochrome P450 involved in triptolide biosynthesis.</title>
        <authorList>
            <person name="Tu L."/>
            <person name="Su P."/>
            <person name="Zhang Z."/>
            <person name="Gao L."/>
            <person name="Wang J."/>
            <person name="Hu T."/>
            <person name="Zhou J."/>
            <person name="Zhang Y."/>
            <person name="Zhao Y."/>
            <person name="Liu Y."/>
            <person name="Song Y."/>
            <person name="Tong Y."/>
            <person name="Lu Y."/>
            <person name="Yang J."/>
            <person name="Xu C."/>
            <person name="Jia M."/>
            <person name="Peters R.J."/>
            <person name="Huang L."/>
            <person name="Gao W."/>
        </authorList>
    </citation>
    <scope>NUCLEOTIDE SEQUENCE [LARGE SCALE GENOMIC DNA]</scope>
    <source>
        <strain evidence="2">cv. XIE 37</strain>
        <tissue evidence="1">Leaf</tissue>
    </source>
</reference>
<dbReference type="InParanoid" id="A0A7J7E2U3"/>
<comment type="caution">
    <text evidence="1">The sequence shown here is derived from an EMBL/GenBank/DDBJ whole genome shotgun (WGS) entry which is preliminary data.</text>
</comment>
<evidence type="ECO:0000313" key="2">
    <source>
        <dbReference type="Proteomes" id="UP000593562"/>
    </source>
</evidence>
<keyword evidence="2" id="KW-1185">Reference proteome</keyword>